<keyword evidence="9 11" id="KW-1133">Transmembrane helix</keyword>
<dbReference type="RefSeq" id="XP_002769209.1">
    <property type="nucleotide sequence ID" value="XM_002769163.1"/>
</dbReference>
<gene>
    <name evidence="12" type="ORF">Pmar_PMAR007620</name>
</gene>
<dbReference type="GO" id="GO:0006506">
    <property type="term" value="P:GPI anchor biosynthetic process"/>
    <property type="evidence" value="ECO:0007669"/>
    <property type="project" value="UniProtKB-UniPathway"/>
</dbReference>
<dbReference type="EC" id="2.4.1.-" evidence="11"/>
<dbReference type="GO" id="GO:0051751">
    <property type="term" value="F:alpha-1,4-mannosyltransferase activity"/>
    <property type="evidence" value="ECO:0007669"/>
    <property type="project" value="InterPro"/>
</dbReference>
<dbReference type="GO" id="GO:1990529">
    <property type="term" value="C:glycosylphosphatidylinositol-mannosyltransferase I complex"/>
    <property type="evidence" value="ECO:0007669"/>
    <property type="project" value="TreeGrafter"/>
</dbReference>
<evidence type="ECO:0000313" key="13">
    <source>
        <dbReference type="Proteomes" id="UP000007800"/>
    </source>
</evidence>
<keyword evidence="8 11" id="KW-0256">Endoplasmic reticulum</keyword>
<reference evidence="12 13" key="1">
    <citation type="submission" date="2008-07" db="EMBL/GenBank/DDBJ databases">
        <authorList>
            <person name="El-Sayed N."/>
            <person name="Caler E."/>
            <person name="Inman J."/>
            <person name="Amedeo P."/>
            <person name="Hass B."/>
            <person name="Wortman J."/>
        </authorList>
    </citation>
    <scope>NUCLEOTIDE SEQUENCE [LARGE SCALE GENOMIC DNA]</scope>
    <source>
        <strain evidence="13">ATCC 50983 / TXsc</strain>
    </source>
</reference>
<sequence length="131" mass="14793">MGSFLQTLLFVAFNKVCTAQYFVWYLALLPLALGQLKPTVSKTWLLALGVLWLSTEGLWLFFAYELEFEGRNTFIELFGASTLFFAAHIAIACTFIANYDWHVSAVNDDHRKGAAPKMKMGNEAKESKKCK</sequence>
<dbReference type="InterPro" id="IPR007704">
    <property type="entry name" value="PIG-M"/>
</dbReference>
<keyword evidence="7 11" id="KW-0812">Transmembrane</keyword>
<protein>
    <recommendedName>
        <fullName evidence="11">GPI mannosyltransferase 1</fullName>
        <ecNumber evidence="11">2.4.1.-</ecNumber>
    </recommendedName>
    <alternativeName>
        <fullName evidence="11">GPI mannosyltransferase I</fullName>
    </alternativeName>
</protein>
<dbReference type="AlphaFoldDB" id="C5LMN6"/>
<evidence type="ECO:0000256" key="1">
    <source>
        <dbReference type="ARBA" id="ARBA00004477"/>
    </source>
</evidence>
<proteinExistence type="inferred from homology"/>
<feature type="transmembrane region" description="Helical" evidence="11">
    <location>
        <begin position="43"/>
        <end position="62"/>
    </location>
</feature>
<keyword evidence="4 11" id="KW-0337">GPI-anchor biosynthesis</keyword>
<dbReference type="OrthoDB" id="1741594at2759"/>
<dbReference type="Pfam" id="PF05007">
    <property type="entry name" value="Mannosyl_trans"/>
    <property type="match status" value="1"/>
</dbReference>
<evidence type="ECO:0000256" key="2">
    <source>
        <dbReference type="ARBA" id="ARBA00004687"/>
    </source>
</evidence>
<comment type="caution">
    <text evidence="11">Lacks conserved residue(s) required for the propagation of feature annotation.</text>
</comment>
<keyword evidence="5 11" id="KW-0328">Glycosyltransferase</keyword>
<evidence type="ECO:0000256" key="8">
    <source>
        <dbReference type="ARBA" id="ARBA00022824"/>
    </source>
</evidence>
<comment type="pathway">
    <text evidence="2 11">Glycolipid biosynthesis; glycosylphosphatidylinositol-anchor biosynthesis.</text>
</comment>
<evidence type="ECO:0000313" key="12">
    <source>
        <dbReference type="EMBL" id="EER01927.1"/>
    </source>
</evidence>
<name>C5LMN6_PERM5</name>
<comment type="function">
    <text evidence="11">Catalytic subunit of the glycosylphosphatidylinositol-mannosyltransferase I complex which catalyzes the transfer of the first mannose, via an alpha-1,4 bond from a dolichol-phosphate-mannose (Dol-P-Man) to the glucosaminyl acyl phosphatidylinositol (GlcN-(acyl)PI) intermediate to generate alpha-D-Man-(1-&gt;4)-alpha-D-GlcN-(1-&gt;6)-(1-radyl,2-acyl-sn-glycero-3-phospho)-2-acyl-inositol and participates in the sixth step of the glycosylphosphatidylinositol-anchor biosynthesis.</text>
</comment>
<dbReference type="PANTHER" id="PTHR12886">
    <property type="entry name" value="PIG-M MANNOSYLTRANSFERASE"/>
    <property type="match status" value="1"/>
</dbReference>
<evidence type="ECO:0000256" key="5">
    <source>
        <dbReference type="ARBA" id="ARBA00022676"/>
    </source>
</evidence>
<keyword evidence="13" id="KW-1185">Reference proteome</keyword>
<keyword evidence="10 11" id="KW-0472">Membrane</keyword>
<comment type="similarity">
    <text evidence="3 11">Belongs to the PIGM family.</text>
</comment>
<dbReference type="UniPathway" id="UPA00196"/>
<dbReference type="PANTHER" id="PTHR12886:SF0">
    <property type="entry name" value="GPI MANNOSYLTRANSFERASE 1"/>
    <property type="match status" value="1"/>
</dbReference>
<organism evidence="13">
    <name type="scientific">Perkinsus marinus (strain ATCC 50983 / TXsc)</name>
    <dbReference type="NCBI Taxonomy" id="423536"/>
    <lineage>
        <taxon>Eukaryota</taxon>
        <taxon>Sar</taxon>
        <taxon>Alveolata</taxon>
        <taxon>Perkinsozoa</taxon>
        <taxon>Perkinsea</taxon>
        <taxon>Perkinsida</taxon>
        <taxon>Perkinsidae</taxon>
        <taxon>Perkinsus</taxon>
    </lineage>
</organism>
<accession>C5LMN6</accession>
<evidence type="ECO:0000256" key="6">
    <source>
        <dbReference type="ARBA" id="ARBA00022679"/>
    </source>
</evidence>
<dbReference type="Proteomes" id="UP000007800">
    <property type="component" value="Unassembled WGS sequence"/>
</dbReference>
<comment type="subcellular location">
    <subcellularLocation>
        <location evidence="1 11">Endoplasmic reticulum membrane</location>
        <topology evidence="1 11">Multi-pass membrane protein</topology>
    </subcellularLocation>
</comment>
<keyword evidence="6 11" id="KW-0808">Transferase</keyword>
<feature type="transmembrane region" description="Helical" evidence="11">
    <location>
        <begin position="74"/>
        <end position="97"/>
    </location>
</feature>
<dbReference type="GO" id="GO:0004376">
    <property type="term" value="F:GPI mannosyltransferase activity"/>
    <property type="evidence" value="ECO:0007669"/>
    <property type="project" value="InterPro"/>
</dbReference>
<dbReference type="InParanoid" id="C5LMN6"/>
<evidence type="ECO:0000256" key="10">
    <source>
        <dbReference type="ARBA" id="ARBA00023136"/>
    </source>
</evidence>
<evidence type="ECO:0000256" key="7">
    <source>
        <dbReference type="ARBA" id="ARBA00022692"/>
    </source>
</evidence>
<evidence type="ECO:0000256" key="4">
    <source>
        <dbReference type="ARBA" id="ARBA00022502"/>
    </source>
</evidence>
<dbReference type="GeneID" id="9054478"/>
<dbReference type="GO" id="GO:0005789">
    <property type="term" value="C:endoplasmic reticulum membrane"/>
    <property type="evidence" value="ECO:0007669"/>
    <property type="project" value="UniProtKB-SubCell"/>
</dbReference>
<evidence type="ECO:0000256" key="3">
    <source>
        <dbReference type="ARBA" id="ARBA00011071"/>
    </source>
</evidence>
<evidence type="ECO:0000256" key="9">
    <source>
        <dbReference type="ARBA" id="ARBA00022989"/>
    </source>
</evidence>
<dbReference type="EMBL" id="GG683573">
    <property type="protein sequence ID" value="EER01927.1"/>
    <property type="molecule type" value="Genomic_DNA"/>
</dbReference>
<evidence type="ECO:0000256" key="11">
    <source>
        <dbReference type="RuleBase" id="RU365064"/>
    </source>
</evidence>